<gene>
    <name evidence="2" type="ORF">NT2_16_00050</name>
</gene>
<comment type="caution">
    <text evidence="2">The sequence shown here is derived from an EMBL/GenBank/DDBJ whole genome shotgun (WGS) entry which is preliminary data.</text>
</comment>
<feature type="compositionally biased region" description="Polar residues" evidence="1">
    <location>
        <begin position="504"/>
        <end position="519"/>
    </location>
</feature>
<dbReference type="Proteomes" id="UP000016568">
    <property type="component" value="Unassembled WGS sequence"/>
</dbReference>
<proteinExistence type="predicted"/>
<accession>U3A097</accession>
<evidence type="ECO:0000256" key="1">
    <source>
        <dbReference type="SAM" id="MobiDB-lite"/>
    </source>
</evidence>
<organism evidence="2 3">
    <name type="scientific">Caenibius tardaugens NBRC 16725</name>
    <dbReference type="NCBI Taxonomy" id="1219035"/>
    <lineage>
        <taxon>Bacteria</taxon>
        <taxon>Pseudomonadati</taxon>
        <taxon>Pseudomonadota</taxon>
        <taxon>Alphaproteobacteria</taxon>
        <taxon>Sphingomonadales</taxon>
        <taxon>Erythrobacteraceae</taxon>
        <taxon>Caenibius</taxon>
    </lineage>
</organism>
<sequence length="519" mass="58373">MGRPKSARFSLMTDGELLAHCRTLYEAEGPAALTFQALKAAGVYYPLYERGIRQADLIARLGIEDTYKAHKTAQPLQRNGKILQRWTWDRVVEEARQIVATQGNLPPAAWFQQNGHQSLVQAVYYLDRSWEALRDAVGDFITSTFVESRNGIRWRSHPEASLSNFLYTRGIEHRRGDRYPDTYAEETGRAYGFYDLHFLARDGWIDVEVWGENPGGHGEANYQAKRSGKEAFNARNSRFLGIEFRDCYDEARLSSILAPFIGTVIPYVFDRPTDRIIHSTHWSNSDELLEHCRALASEMPDGKFPTEEWLRKRGKWADRPGPAYNTLSVYIKTWIGGVRQLRDILGQAEASTTIWDRAAALAAWKAFWAKHGLTPSQVRGAARGGEAVDDATLREAGRLVSAIVKYADGADAANSALGIVPVTRKKWTRETILEGYERLTRAYGATPSQIVHDRRTGRAVIPDDDYRLACQLIDATKREFSGSAEVLRLIGFQTPSRKRKPRTKSATVKSGAGSNDTRS</sequence>
<evidence type="ECO:0000313" key="3">
    <source>
        <dbReference type="Proteomes" id="UP000016568"/>
    </source>
</evidence>
<dbReference type="AlphaFoldDB" id="U3A097"/>
<protein>
    <submittedName>
        <fullName evidence="2">Uncharacterized protein</fullName>
    </submittedName>
</protein>
<feature type="region of interest" description="Disordered" evidence="1">
    <location>
        <begin position="494"/>
        <end position="519"/>
    </location>
</feature>
<reference evidence="2 3" key="1">
    <citation type="submission" date="2013-09" db="EMBL/GenBank/DDBJ databases">
        <title>Whole genome shotgun sequence of Novosphingobium tardaugens NBRC 16725.</title>
        <authorList>
            <person name="Isaki S."/>
            <person name="Hosoyama A."/>
            <person name="Tsuchikane K."/>
            <person name="Katsumata H."/>
            <person name="Ando Y."/>
            <person name="Yamazaki S."/>
            <person name="Fujita N."/>
        </authorList>
    </citation>
    <scope>NUCLEOTIDE SEQUENCE [LARGE SCALE GENOMIC DNA]</scope>
    <source>
        <strain evidence="2 3">NBRC 16725</strain>
    </source>
</reference>
<dbReference type="EMBL" id="BASZ01000016">
    <property type="protein sequence ID" value="GAD51069.1"/>
    <property type="molecule type" value="Genomic_DNA"/>
</dbReference>
<keyword evidence="3" id="KW-1185">Reference proteome</keyword>
<evidence type="ECO:0000313" key="2">
    <source>
        <dbReference type="EMBL" id="GAD51069.1"/>
    </source>
</evidence>
<name>U3A097_9SPHN</name>